<dbReference type="EMBL" id="LN483249">
    <property type="protein sequence ID" value="CDZ97879.1"/>
    <property type="molecule type" value="Genomic_DNA"/>
</dbReference>
<evidence type="ECO:0000256" key="4">
    <source>
        <dbReference type="ARBA" id="ARBA00023157"/>
    </source>
</evidence>
<accession>A0A0F7SKD2</accession>
<proteinExistence type="predicted"/>
<protein>
    <submittedName>
        <fullName evidence="6">Cytochrome c oxidase-assembly factor cox23</fullName>
    </submittedName>
</protein>
<dbReference type="AlphaFoldDB" id="A0A0F7SKD2"/>
<evidence type="ECO:0000256" key="3">
    <source>
        <dbReference type="ARBA" id="ARBA00023128"/>
    </source>
</evidence>
<feature type="region of interest" description="Disordered" evidence="5">
    <location>
        <begin position="129"/>
        <end position="151"/>
    </location>
</feature>
<dbReference type="InterPro" id="IPR051040">
    <property type="entry name" value="COX23"/>
</dbReference>
<dbReference type="InterPro" id="IPR009069">
    <property type="entry name" value="Cys_alpha_HP_mot_SF"/>
</dbReference>
<dbReference type="PANTHER" id="PTHR46811:SF1">
    <property type="entry name" value="COILED-COIL-HELIX-COILED-COIL-HELIX DOMAIN-CONTAINING PROTEIN 7"/>
    <property type="match status" value="1"/>
</dbReference>
<dbReference type="Gene3D" id="1.10.287.1130">
    <property type="entry name" value="CytochromE C oxidase copper chaperone"/>
    <property type="match status" value="1"/>
</dbReference>
<dbReference type="PANTHER" id="PTHR46811">
    <property type="entry name" value="COILED-COIL-HELIX-COILED-COIL-HELIX DOMAIN-CONTAINING PROTEIN 7"/>
    <property type="match status" value="1"/>
</dbReference>
<dbReference type="SUPFAM" id="SSF47072">
    <property type="entry name" value="Cysteine alpha-hairpin motif"/>
    <property type="match status" value="1"/>
</dbReference>
<feature type="region of interest" description="Disordered" evidence="5">
    <location>
        <begin position="1"/>
        <end position="51"/>
    </location>
</feature>
<comment type="function">
    <text evidence="1">Required for the assembly of cytochrome c oxidase.</text>
</comment>
<comment type="subcellular location">
    <subcellularLocation>
        <location evidence="2">Mitochondrion intermembrane space</location>
    </subcellularLocation>
</comment>
<keyword evidence="4" id="KW-1015">Disulfide bond</keyword>
<dbReference type="GO" id="GO:0005758">
    <property type="term" value="C:mitochondrial intermembrane space"/>
    <property type="evidence" value="ECO:0007669"/>
    <property type="project" value="UniProtKB-SubCell"/>
</dbReference>
<keyword evidence="3" id="KW-0496">Mitochondrion</keyword>
<evidence type="ECO:0000313" key="6">
    <source>
        <dbReference type="EMBL" id="CDZ97879.1"/>
    </source>
</evidence>
<sequence length="151" mass="16673">MSSSSSTNKPNPVPPFPAGTHSKPTDEEPMKNYREREANMTPGSRKSGLTWKEMQKRNVVSKFQDPCAEAAQQSMLCMEQNQFDKEKCTDYFQAYRDCKDGVDEKSREASKKDMSQRTGFLDAFFSVFSSASSSSSPSPSAATQGGKPNSS</sequence>
<name>A0A0F7SKD2_PHARH</name>
<feature type="compositionally biased region" description="Low complexity" evidence="5">
    <location>
        <begin position="129"/>
        <end position="142"/>
    </location>
</feature>
<dbReference type="GO" id="GO:0033108">
    <property type="term" value="P:mitochondrial respiratory chain complex assembly"/>
    <property type="evidence" value="ECO:0007669"/>
    <property type="project" value="TreeGrafter"/>
</dbReference>
<reference evidence="6" key="1">
    <citation type="submission" date="2014-08" db="EMBL/GenBank/DDBJ databases">
        <authorList>
            <person name="Sharma Rahul"/>
            <person name="Thines Marco"/>
        </authorList>
    </citation>
    <scope>NUCLEOTIDE SEQUENCE</scope>
</reference>
<dbReference type="PROSITE" id="PS51808">
    <property type="entry name" value="CHCH"/>
    <property type="match status" value="1"/>
</dbReference>
<evidence type="ECO:0000256" key="5">
    <source>
        <dbReference type="SAM" id="MobiDB-lite"/>
    </source>
</evidence>
<evidence type="ECO:0000256" key="2">
    <source>
        <dbReference type="ARBA" id="ARBA00004569"/>
    </source>
</evidence>
<organism evidence="6">
    <name type="scientific">Phaffia rhodozyma</name>
    <name type="common">Yeast</name>
    <name type="synonym">Xanthophyllomyces dendrorhous</name>
    <dbReference type="NCBI Taxonomy" id="264483"/>
    <lineage>
        <taxon>Eukaryota</taxon>
        <taxon>Fungi</taxon>
        <taxon>Dikarya</taxon>
        <taxon>Basidiomycota</taxon>
        <taxon>Agaricomycotina</taxon>
        <taxon>Tremellomycetes</taxon>
        <taxon>Cystofilobasidiales</taxon>
        <taxon>Mrakiaceae</taxon>
        <taxon>Phaffia</taxon>
    </lineage>
</organism>
<evidence type="ECO:0000256" key="1">
    <source>
        <dbReference type="ARBA" id="ARBA00003875"/>
    </source>
</evidence>
<feature type="compositionally biased region" description="Basic and acidic residues" evidence="5">
    <location>
        <begin position="23"/>
        <end position="38"/>
    </location>
</feature>
<feature type="compositionally biased region" description="Polar residues" evidence="5">
    <location>
        <begin position="1"/>
        <end position="10"/>
    </location>
</feature>